<keyword evidence="14" id="KW-0175">Coiled coil</keyword>
<keyword evidence="5" id="KW-0813">Transport</keyword>
<evidence type="ECO:0000313" key="17">
    <source>
        <dbReference type="Proteomes" id="UP000016932"/>
    </source>
</evidence>
<dbReference type="eggNOG" id="KOG2196">
    <property type="taxonomic scope" value="Eukaryota"/>
</dbReference>
<dbReference type="PANTHER" id="PTHR12084">
    <property type="entry name" value="NUCLEAR PORE GLYCOPROTEIN P62-RELATED"/>
    <property type="match status" value="1"/>
</dbReference>
<evidence type="ECO:0000256" key="13">
    <source>
        <dbReference type="ARBA" id="ARBA00081079"/>
    </source>
</evidence>
<dbReference type="AlphaFoldDB" id="M3B1J3"/>
<keyword evidence="9" id="KW-0906">Nuclear pore complex</keyword>
<proteinExistence type="inferred from homology"/>
<evidence type="ECO:0000256" key="9">
    <source>
        <dbReference type="ARBA" id="ARBA00023132"/>
    </source>
</evidence>
<dbReference type="InterPro" id="IPR026010">
    <property type="entry name" value="NSP1/NUP62"/>
</dbReference>
<evidence type="ECO:0000256" key="8">
    <source>
        <dbReference type="ARBA" id="ARBA00023010"/>
    </source>
</evidence>
<evidence type="ECO:0000256" key="6">
    <source>
        <dbReference type="ARBA" id="ARBA00022816"/>
    </source>
</evidence>
<sequence>LAQKSLDEVLTMWSTSLTQHQKTFQSLAKKVQTWDRALVEDSTKISQLYGRCFQAERDCAEVERQLSNVEHTQNEIEKFLDKYEDEVDRMMGTYGVGEDGIGGVDAERERTYKTAENCAARLNDFSSSLTDMVSEINLTSDKLQGNKNANDASDPLKQIVGVLNSHLQQLQKIGAGAATLQEQVTTAQREARNLNNSQALNGSRIADAFGQSYGFGRR</sequence>
<evidence type="ECO:0000256" key="4">
    <source>
        <dbReference type="ARBA" id="ARBA00005911"/>
    </source>
</evidence>
<keyword evidence="8" id="KW-0811">Translocation</keyword>
<gene>
    <name evidence="16" type="ORF">MYCFIDRAFT_45969</name>
</gene>
<evidence type="ECO:0000256" key="14">
    <source>
        <dbReference type="SAM" id="Coils"/>
    </source>
</evidence>
<evidence type="ECO:0000256" key="7">
    <source>
        <dbReference type="ARBA" id="ARBA00022927"/>
    </source>
</evidence>
<dbReference type="GO" id="GO:0005543">
    <property type="term" value="F:phospholipid binding"/>
    <property type="evidence" value="ECO:0007669"/>
    <property type="project" value="TreeGrafter"/>
</dbReference>
<evidence type="ECO:0000256" key="1">
    <source>
        <dbReference type="ARBA" id="ARBA00004335"/>
    </source>
</evidence>
<dbReference type="OrthoDB" id="344345at2759"/>
<dbReference type="RefSeq" id="XP_007925810.1">
    <property type="nucleotide sequence ID" value="XM_007927619.1"/>
</dbReference>
<reference evidence="16 17" key="1">
    <citation type="journal article" date="2012" name="PLoS Pathog.">
        <title>Diverse lifestyles and strategies of plant pathogenesis encoded in the genomes of eighteen Dothideomycetes fungi.</title>
        <authorList>
            <person name="Ohm R.A."/>
            <person name="Feau N."/>
            <person name="Henrissat B."/>
            <person name="Schoch C.L."/>
            <person name="Horwitz B.A."/>
            <person name="Barry K.W."/>
            <person name="Condon B.J."/>
            <person name="Copeland A.C."/>
            <person name="Dhillon B."/>
            <person name="Glaser F."/>
            <person name="Hesse C.N."/>
            <person name="Kosti I."/>
            <person name="LaButti K."/>
            <person name="Lindquist E.A."/>
            <person name="Lucas S."/>
            <person name="Salamov A.A."/>
            <person name="Bradshaw R.E."/>
            <person name="Ciuffetti L."/>
            <person name="Hamelin R.C."/>
            <person name="Kema G.H.J."/>
            <person name="Lawrence C."/>
            <person name="Scott J.A."/>
            <person name="Spatafora J.W."/>
            <person name="Turgeon B.G."/>
            <person name="de Wit P.J.G.M."/>
            <person name="Zhong S."/>
            <person name="Goodwin S.B."/>
            <person name="Grigoriev I.V."/>
        </authorList>
    </citation>
    <scope>NUCLEOTIDE SEQUENCE [LARGE SCALE GENOMIC DNA]</scope>
    <source>
        <strain evidence="16 17">CIRAD86</strain>
    </source>
</reference>
<evidence type="ECO:0000259" key="15">
    <source>
        <dbReference type="Pfam" id="PF05064"/>
    </source>
</evidence>
<dbReference type="FunFam" id="1.20.5.170:FF:000040">
    <property type="entry name" value="Nuclear pore glycoprotein p62"/>
    <property type="match status" value="1"/>
</dbReference>
<feature type="domain" description="Nucleoporin NSP1-like C-terminal" evidence="15">
    <location>
        <begin position="1"/>
        <end position="93"/>
    </location>
</feature>
<feature type="non-terminal residue" evidence="16">
    <location>
        <position position="1"/>
    </location>
</feature>
<dbReference type="GO" id="GO:0006606">
    <property type="term" value="P:protein import into nucleus"/>
    <property type="evidence" value="ECO:0007669"/>
    <property type="project" value="TreeGrafter"/>
</dbReference>
<dbReference type="GO" id="GO:0006405">
    <property type="term" value="P:RNA export from nucleus"/>
    <property type="evidence" value="ECO:0007669"/>
    <property type="project" value="TreeGrafter"/>
</dbReference>
<comment type="similarity">
    <text evidence="4">Belongs to the nucleoporin NSP1/NUP62 family.</text>
</comment>
<evidence type="ECO:0000256" key="3">
    <source>
        <dbReference type="ARBA" id="ARBA00004620"/>
    </source>
</evidence>
<evidence type="ECO:0000256" key="2">
    <source>
        <dbReference type="ARBA" id="ARBA00004567"/>
    </source>
</evidence>
<dbReference type="SUPFAM" id="SSF57997">
    <property type="entry name" value="Tropomyosin"/>
    <property type="match status" value="1"/>
</dbReference>
<keyword evidence="17" id="KW-1185">Reference proteome</keyword>
<dbReference type="KEGG" id="pfj:MYCFIDRAFT_45969"/>
<keyword evidence="7" id="KW-0653">Protein transport</keyword>
<organism evidence="16 17">
    <name type="scientific">Pseudocercospora fijiensis (strain CIRAD86)</name>
    <name type="common">Black leaf streak disease fungus</name>
    <name type="synonym">Mycosphaerella fijiensis</name>
    <dbReference type="NCBI Taxonomy" id="383855"/>
    <lineage>
        <taxon>Eukaryota</taxon>
        <taxon>Fungi</taxon>
        <taxon>Dikarya</taxon>
        <taxon>Ascomycota</taxon>
        <taxon>Pezizomycotina</taxon>
        <taxon>Dothideomycetes</taxon>
        <taxon>Dothideomycetidae</taxon>
        <taxon>Mycosphaerellales</taxon>
        <taxon>Mycosphaerellaceae</taxon>
        <taxon>Pseudocercospora</taxon>
    </lineage>
</organism>
<dbReference type="InterPro" id="IPR007758">
    <property type="entry name" value="Nucleoporin_NSP1_C"/>
</dbReference>
<keyword evidence="10" id="KW-0539">Nucleus</keyword>
<dbReference type="PANTHER" id="PTHR12084:SF0">
    <property type="entry name" value="NUCLEAR PORE GLYCOPROTEIN P62"/>
    <property type="match status" value="1"/>
</dbReference>
<feature type="coiled-coil region" evidence="14">
    <location>
        <begin position="52"/>
        <end position="89"/>
    </location>
</feature>
<dbReference type="STRING" id="383855.M3B1J3"/>
<evidence type="ECO:0000313" key="16">
    <source>
        <dbReference type="EMBL" id="EME83223.1"/>
    </source>
</evidence>
<dbReference type="Proteomes" id="UP000016932">
    <property type="component" value="Unassembled WGS sequence"/>
</dbReference>
<dbReference type="GO" id="GO:0051028">
    <property type="term" value="P:mRNA transport"/>
    <property type="evidence" value="ECO:0007669"/>
    <property type="project" value="UniProtKB-KW"/>
</dbReference>
<dbReference type="GO" id="GO:0031965">
    <property type="term" value="C:nuclear membrane"/>
    <property type="evidence" value="ECO:0007669"/>
    <property type="project" value="UniProtKB-SubCell"/>
</dbReference>
<dbReference type="GO" id="GO:0017056">
    <property type="term" value="F:structural constituent of nuclear pore"/>
    <property type="evidence" value="ECO:0007669"/>
    <property type="project" value="InterPro"/>
</dbReference>
<accession>M3B1J3</accession>
<name>M3B1J3_PSEFD</name>
<protein>
    <recommendedName>
        <fullName evidence="11">Nucleoporin NSP1</fullName>
    </recommendedName>
    <alternativeName>
        <fullName evidence="12">Nuclear pore protein NSP1</fullName>
    </alternativeName>
    <alternativeName>
        <fullName evidence="13">Nucleoskeletal-like protein</fullName>
    </alternativeName>
</protein>
<dbReference type="GO" id="GO:0044613">
    <property type="term" value="C:nuclear pore central transport channel"/>
    <property type="evidence" value="ECO:0007669"/>
    <property type="project" value="TreeGrafter"/>
</dbReference>
<dbReference type="Pfam" id="PF05064">
    <property type="entry name" value="Nsp1_C"/>
    <property type="match status" value="1"/>
</dbReference>
<evidence type="ECO:0000256" key="12">
    <source>
        <dbReference type="ARBA" id="ARBA00078941"/>
    </source>
</evidence>
<dbReference type="Gene3D" id="1.20.5.170">
    <property type="match status" value="1"/>
</dbReference>
<comment type="subcellular location">
    <subcellularLocation>
        <location evidence="1">Nucleus membrane</location>
        <topology evidence="1">Peripheral membrane protein</topology>
        <orientation evidence="1">Cytoplasmic side</orientation>
    </subcellularLocation>
    <subcellularLocation>
        <location evidence="3">Nucleus membrane</location>
        <topology evidence="3">Peripheral membrane protein</topology>
        <orientation evidence="3">Nucleoplasmic side</orientation>
    </subcellularLocation>
    <subcellularLocation>
        <location evidence="2">Nucleus</location>
        <location evidence="2">Nuclear pore complex</location>
    </subcellularLocation>
</comment>
<dbReference type="EMBL" id="KB446558">
    <property type="protein sequence ID" value="EME83223.1"/>
    <property type="molecule type" value="Genomic_DNA"/>
</dbReference>
<keyword evidence="6" id="KW-0509">mRNA transport</keyword>
<evidence type="ECO:0000256" key="11">
    <source>
        <dbReference type="ARBA" id="ARBA00068864"/>
    </source>
</evidence>
<evidence type="ECO:0000256" key="10">
    <source>
        <dbReference type="ARBA" id="ARBA00023242"/>
    </source>
</evidence>
<dbReference type="GeneID" id="19339672"/>
<dbReference type="VEuPathDB" id="FungiDB:MYCFIDRAFT_45969"/>
<evidence type="ECO:0000256" key="5">
    <source>
        <dbReference type="ARBA" id="ARBA00022448"/>
    </source>
</evidence>
<dbReference type="HOGENOM" id="CLU_025936_2_0_1"/>